<reference evidence="5 6" key="1">
    <citation type="submission" date="2016-08" db="EMBL/GenBank/DDBJ databases">
        <title>Draft genome sequence of allopolyploid Zygosaccharomyces rouxii.</title>
        <authorList>
            <person name="Watanabe J."/>
            <person name="Uehara K."/>
            <person name="Mogi Y."/>
            <person name="Tsukioka Y."/>
        </authorList>
    </citation>
    <scope>NUCLEOTIDE SEQUENCE [LARGE SCALE GENOMIC DNA]</scope>
    <source>
        <strain evidence="5 6">NBRC 110957</strain>
    </source>
</reference>
<dbReference type="PANTHER" id="PTHR31126">
    <property type="entry name" value="TYROSINE-PROTEIN PHOSPHATASE"/>
    <property type="match status" value="1"/>
</dbReference>
<dbReference type="GO" id="GO:0052840">
    <property type="term" value="F:inositol diphosphate tetrakisphosphate diphosphatase activity"/>
    <property type="evidence" value="ECO:0007669"/>
    <property type="project" value="TreeGrafter"/>
</dbReference>
<dbReference type="FunFam" id="3.90.190.10:FF:000035">
    <property type="entry name" value="Tyrosine phosphatase, putative"/>
    <property type="match status" value="1"/>
</dbReference>
<dbReference type="Proteomes" id="UP000187013">
    <property type="component" value="Unassembled WGS sequence"/>
</dbReference>
<evidence type="ECO:0000256" key="4">
    <source>
        <dbReference type="ARBA" id="ARBA00022801"/>
    </source>
</evidence>
<name>A0A1Q2ZSX2_ZYGRO</name>
<dbReference type="OrthoDB" id="6375174at2759"/>
<protein>
    <recommendedName>
        <fullName evidence="7">Tyrosine-protein phosphatase-like protein OCA2</fullName>
    </recommendedName>
</protein>
<evidence type="ECO:0000313" key="5">
    <source>
        <dbReference type="EMBL" id="GAV46485.1"/>
    </source>
</evidence>
<evidence type="ECO:0000256" key="3">
    <source>
        <dbReference type="ARBA" id="ARBA00022490"/>
    </source>
</evidence>
<dbReference type="SUPFAM" id="SSF52799">
    <property type="entry name" value="(Phosphotyrosine protein) phosphatases II"/>
    <property type="match status" value="1"/>
</dbReference>
<comment type="caution">
    <text evidence="5">The sequence shown here is derived from an EMBL/GenBank/DDBJ whole genome shotgun (WGS) entry which is preliminary data.</text>
</comment>
<keyword evidence="4" id="KW-0378">Hydrolase</keyword>
<dbReference type="AlphaFoldDB" id="A0A1Q2ZSX2"/>
<comment type="similarity">
    <text evidence="2">Belongs to the protein-tyrosine phosphatase family.</text>
</comment>
<evidence type="ECO:0000313" key="6">
    <source>
        <dbReference type="Proteomes" id="UP000187013"/>
    </source>
</evidence>
<dbReference type="PANTHER" id="PTHR31126:SF74">
    <property type="entry name" value="TYROSINE-PROTEIN PHOSPHATASE-LIKE PROTEIN OCA2"/>
    <property type="match status" value="1"/>
</dbReference>
<dbReference type="Pfam" id="PF03162">
    <property type="entry name" value="Y_phosphatase2"/>
    <property type="match status" value="1"/>
</dbReference>
<sequence length="187" mass="21736">MLYYKILLYYRIYLKPMMYIPPLNFSPVVSTDVSLYRSGYPMPLNYPFIRDQLHLRTIIHVGDKQDLSPEYAEFLEQGNIQFHNIYMDSCRDDGFKDRMNQILEIVLNVDNYPMLIHSGKGKHRVGTVVGIIRKLLQGWSIAGIYQEYDIFSGGLKGEADLEFITMFETSLFIRKDKIPGFVTSVTT</sequence>
<dbReference type="Gene3D" id="3.90.190.10">
    <property type="entry name" value="Protein tyrosine phosphatase superfamily"/>
    <property type="match status" value="1"/>
</dbReference>
<organism evidence="5 6">
    <name type="scientific">Zygosaccharomyces rouxii</name>
    <dbReference type="NCBI Taxonomy" id="4956"/>
    <lineage>
        <taxon>Eukaryota</taxon>
        <taxon>Fungi</taxon>
        <taxon>Dikarya</taxon>
        <taxon>Ascomycota</taxon>
        <taxon>Saccharomycotina</taxon>
        <taxon>Saccharomycetes</taxon>
        <taxon>Saccharomycetales</taxon>
        <taxon>Saccharomycetaceae</taxon>
        <taxon>Zygosaccharomyces</taxon>
    </lineage>
</organism>
<gene>
    <name evidence="5" type="ORF">ZYGR_0A00770</name>
</gene>
<accession>A0A1Q2ZSX2</accession>
<keyword evidence="3" id="KW-0963">Cytoplasm</keyword>
<dbReference type="GO" id="GO:0005737">
    <property type="term" value="C:cytoplasm"/>
    <property type="evidence" value="ECO:0007669"/>
    <property type="project" value="UniProtKB-SubCell"/>
</dbReference>
<evidence type="ECO:0000256" key="2">
    <source>
        <dbReference type="ARBA" id="ARBA00009580"/>
    </source>
</evidence>
<evidence type="ECO:0000256" key="1">
    <source>
        <dbReference type="ARBA" id="ARBA00004496"/>
    </source>
</evidence>
<evidence type="ECO:0008006" key="7">
    <source>
        <dbReference type="Google" id="ProtNLM"/>
    </source>
</evidence>
<comment type="subcellular location">
    <subcellularLocation>
        <location evidence="1">Cytoplasm</location>
    </subcellularLocation>
</comment>
<dbReference type="InterPro" id="IPR004861">
    <property type="entry name" value="Siw14-like"/>
</dbReference>
<dbReference type="EMBL" id="BDGX01000001">
    <property type="protein sequence ID" value="GAV46485.1"/>
    <property type="molecule type" value="Genomic_DNA"/>
</dbReference>
<dbReference type="InterPro" id="IPR029021">
    <property type="entry name" value="Prot-tyrosine_phosphatase-like"/>
</dbReference>
<proteinExistence type="inferred from homology"/>
<dbReference type="GO" id="GO:0016791">
    <property type="term" value="F:phosphatase activity"/>
    <property type="evidence" value="ECO:0007669"/>
    <property type="project" value="TreeGrafter"/>
</dbReference>
<dbReference type="OMA" id="MPLNYSF"/>
<dbReference type="eggNOG" id="KOG1572">
    <property type="taxonomic scope" value="Eukaryota"/>
</dbReference>